<dbReference type="InterPro" id="IPR049874">
    <property type="entry name" value="ROK_cs"/>
</dbReference>
<dbReference type="PANTHER" id="PTHR18964:SF173">
    <property type="entry name" value="GLUCOKINASE"/>
    <property type="match status" value="1"/>
</dbReference>
<accession>A0ABN2VS48</accession>
<dbReference type="NCBIfam" id="TIGR00744">
    <property type="entry name" value="ROK_glcA_fam"/>
    <property type="match status" value="1"/>
</dbReference>
<evidence type="ECO:0000256" key="3">
    <source>
        <dbReference type="ARBA" id="ARBA00014701"/>
    </source>
</evidence>
<dbReference type="Gene3D" id="3.30.420.40">
    <property type="match status" value="2"/>
</dbReference>
<dbReference type="InterPro" id="IPR043129">
    <property type="entry name" value="ATPase_NBD"/>
</dbReference>
<comment type="caution">
    <text evidence="9">The sequence shown here is derived from an EMBL/GenBank/DDBJ whole genome shotgun (WGS) entry which is preliminary data.</text>
</comment>
<keyword evidence="4" id="KW-0808">Transferase</keyword>
<keyword evidence="5" id="KW-0547">Nucleotide-binding</keyword>
<evidence type="ECO:0000256" key="8">
    <source>
        <dbReference type="ARBA" id="ARBA00032386"/>
    </source>
</evidence>
<dbReference type="RefSeq" id="WP_344323881.1">
    <property type="nucleotide sequence ID" value="NZ_BAAAPY010000001.1"/>
</dbReference>
<dbReference type="InterPro" id="IPR000600">
    <property type="entry name" value="ROK"/>
</dbReference>
<evidence type="ECO:0000256" key="1">
    <source>
        <dbReference type="ARBA" id="ARBA00006479"/>
    </source>
</evidence>
<sequence length="327" mass="33093">MTAVEPAIGVDIGGTKVAAALVEADGTVLDSAEVPTPSAADQVAEAVADLVARLSADHAQIAPRATVGVGAAGFVDVDRSTVTFAPNIAWRDEPLGRRLAQLTGRSVVVENDANAAAWGEFRFGAGSDIDDMVLVTVGTGVGGGIVHRGELVRGGFGAAGEIGHLRVVRDGRPCGCGRRGCFEQYASGSALVAAARERLADGGPGTTALARAADDSGVTGPMITTLAQGGDPLAIDLLAELGRWLGEGCADLVAVLDPRVIAVGGGVAAAGELLLQPVREAFEAHLPAAGHRRAAQIRLATLGQRAGLLGAADLGRRAPMTTRERAQ</sequence>
<evidence type="ECO:0000256" key="4">
    <source>
        <dbReference type="ARBA" id="ARBA00022679"/>
    </source>
</evidence>
<keyword evidence="7" id="KW-0067">ATP-binding</keyword>
<dbReference type="EMBL" id="BAAAPY010000001">
    <property type="protein sequence ID" value="GAA2070689.1"/>
    <property type="molecule type" value="Genomic_DNA"/>
</dbReference>
<reference evidence="9 10" key="1">
    <citation type="journal article" date="2019" name="Int. J. Syst. Evol. Microbiol.">
        <title>The Global Catalogue of Microorganisms (GCM) 10K type strain sequencing project: providing services to taxonomists for standard genome sequencing and annotation.</title>
        <authorList>
            <consortium name="The Broad Institute Genomics Platform"/>
            <consortium name="The Broad Institute Genome Sequencing Center for Infectious Disease"/>
            <person name="Wu L."/>
            <person name="Ma J."/>
        </authorList>
    </citation>
    <scope>NUCLEOTIDE SEQUENCE [LARGE SCALE GENOMIC DNA]</scope>
    <source>
        <strain evidence="9 10">JCM 15749</strain>
    </source>
</reference>
<evidence type="ECO:0000313" key="10">
    <source>
        <dbReference type="Proteomes" id="UP001501480"/>
    </source>
</evidence>
<name>A0ABN2VS48_9ACTN</name>
<keyword evidence="6" id="KW-0418">Kinase</keyword>
<evidence type="ECO:0000256" key="6">
    <source>
        <dbReference type="ARBA" id="ARBA00022777"/>
    </source>
</evidence>
<keyword evidence="10" id="KW-1185">Reference proteome</keyword>
<dbReference type="InterPro" id="IPR004654">
    <property type="entry name" value="ROK_glcA"/>
</dbReference>
<dbReference type="SUPFAM" id="SSF53067">
    <property type="entry name" value="Actin-like ATPase domain"/>
    <property type="match status" value="1"/>
</dbReference>
<gene>
    <name evidence="9" type="ORF">GCM10009821_04980</name>
</gene>
<comment type="similarity">
    <text evidence="1">Belongs to the ROK (NagC/XylR) family.</text>
</comment>
<evidence type="ECO:0000313" key="9">
    <source>
        <dbReference type="EMBL" id="GAA2070689.1"/>
    </source>
</evidence>
<evidence type="ECO:0000256" key="2">
    <source>
        <dbReference type="ARBA" id="ARBA00012323"/>
    </source>
</evidence>
<evidence type="ECO:0000256" key="7">
    <source>
        <dbReference type="ARBA" id="ARBA00022840"/>
    </source>
</evidence>
<dbReference type="EC" id="2.7.1.2" evidence="2"/>
<proteinExistence type="inferred from homology"/>
<dbReference type="PROSITE" id="PS01125">
    <property type="entry name" value="ROK"/>
    <property type="match status" value="1"/>
</dbReference>
<protein>
    <recommendedName>
        <fullName evidence="3">Glucokinase</fullName>
        <ecNumber evidence="2">2.7.1.2</ecNumber>
    </recommendedName>
    <alternativeName>
        <fullName evidence="8">Glucose kinase</fullName>
    </alternativeName>
</protein>
<organism evidence="9 10">
    <name type="scientific">Aeromicrobium halocynthiae</name>
    <dbReference type="NCBI Taxonomy" id="560557"/>
    <lineage>
        <taxon>Bacteria</taxon>
        <taxon>Bacillati</taxon>
        <taxon>Actinomycetota</taxon>
        <taxon>Actinomycetes</taxon>
        <taxon>Propionibacteriales</taxon>
        <taxon>Nocardioidaceae</taxon>
        <taxon>Aeromicrobium</taxon>
    </lineage>
</organism>
<dbReference type="Pfam" id="PF00480">
    <property type="entry name" value="ROK"/>
    <property type="match status" value="1"/>
</dbReference>
<dbReference type="PANTHER" id="PTHR18964">
    <property type="entry name" value="ROK (REPRESSOR, ORF, KINASE) FAMILY"/>
    <property type="match status" value="1"/>
</dbReference>
<dbReference type="Proteomes" id="UP001501480">
    <property type="component" value="Unassembled WGS sequence"/>
</dbReference>
<evidence type="ECO:0000256" key="5">
    <source>
        <dbReference type="ARBA" id="ARBA00022741"/>
    </source>
</evidence>